<reference evidence="1 2" key="1">
    <citation type="submission" date="2024-01" db="EMBL/GenBank/DDBJ databases">
        <title>The genomes of 5 underutilized Papilionoideae crops provide insights into root nodulation and disease resistanc.</title>
        <authorList>
            <person name="Jiang F."/>
        </authorList>
    </citation>
    <scope>NUCLEOTIDE SEQUENCE [LARGE SCALE GENOMIC DNA]</scope>
    <source>
        <strain evidence="1">LVBAO_FW01</strain>
        <tissue evidence="1">Leaves</tissue>
    </source>
</reference>
<gene>
    <name evidence="1" type="ORF">VNO77_28987</name>
</gene>
<name>A0AAN9KXR8_CANGL</name>
<evidence type="ECO:0000313" key="2">
    <source>
        <dbReference type="Proteomes" id="UP001367508"/>
    </source>
</evidence>
<dbReference type="Proteomes" id="UP001367508">
    <property type="component" value="Unassembled WGS sequence"/>
</dbReference>
<sequence length="103" mass="11695">MAIRYCSTLGDLACPLCHNARAKLQSYMPVRHWSIVRLHVSGCDRASNSLTALKAWQMATTVTCKVCNTINESNLQLWSAARSVTFAFKKRWNRVKQRVKASH</sequence>
<protein>
    <submittedName>
        <fullName evidence="1">Uncharacterized protein</fullName>
    </submittedName>
</protein>
<organism evidence="1 2">
    <name type="scientific">Canavalia gladiata</name>
    <name type="common">Sword bean</name>
    <name type="synonym">Dolichos gladiatus</name>
    <dbReference type="NCBI Taxonomy" id="3824"/>
    <lineage>
        <taxon>Eukaryota</taxon>
        <taxon>Viridiplantae</taxon>
        <taxon>Streptophyta</taxon>
        <taxon>Embryophyta</taxon>
        <taxon>Tracheophyta</taxon>
        <taxon>Spermatophyta</taxon>
        <taxon>Magnoliopsida</taxon>
        <taxon>eudicotyledons</taxon>
        <taxon>Gunneridae</taxon>
        <taxon>Pentapetalae</taxon>
        <taxon>rosids</taxon>
        <taxon>fabids</taxon>
        <taxon>Fabales</taxon>
        <taxon>Fabaceae</taxon>
        <taxon>Papilionoideae</taxon>
        <taxon>50 kb inversion clade</taxon>
        <taxon>NPAAA clade</taxon>
        <taxon>indigoferoid/millettioid clade</taxon>
        <taxon>Phaseoleae</taxon>
        <taxon>Canavalia</taxon>
    </lineage>
</organism>
<proteinExistence type="predicted"/>
<accession>A0AAN9KXR8</accession>
<dbReference type="AlphaFoldDB" id="A0AAN9KXR8"/>
<comment type="caution">
    <text evidence="1">The sequence shown here is derived from an EMBL/GenBank/DDBJ whole genome shotgun (WGS) entry which is preliminary data.</text>
</comment>
<dbReference type="EMBL" id="JAYMYQ010000006">
    <property type="protein sequence ID" value="KAK7324986.1"/>
    <property type="molecule type" value="Genomic_DNA"/>
</dbReference>
<evidence type="ECO:0000313" key="1">
    <source>
        <dbReference type="EMBL" id="KAK7324986.1"/>
    </source>
</evidence>
<keyword evidence="2" id="KW-1185">Reference proteome</keyword>